<dbReference type="InterPro" id="IPR011042">
    <property type="entry name" value="6-blade_b-propeller_TolB-like"/>
</dbReference>
<dbReference type="EMBL" id="MU827782">
    <property type="protein sequence ID" value="KAJ7336517.1"/>
    <property type="molecule type" value="Genomic_DNA"/>
</dbReference>
<dbReference type="Proteomes" id="UP001163046">
    <property type="component" value="Unassembled WGS sequence"/>
</dbReference>
<comment type="caution">
    <text evidence="5">The sequence shown here is derived from an EMBL/GenBank/DDBJ whole genome shotgun (WGS) entry which is preliminary data.</text>
</comment>
<feature type="compositionally biased region" description="Polar residues" evidence="3">
    <location>
        <begin position="326"/>
        <end position="335"/>
    </location>
</feature>
<dbReference type="OrthoDB" id="273823at2759"/>
<dbReference type="SUPFAM" id="SSF101898">
    <property type="entry name" value="NHL repeat"/>
    <property type="match status" value="1"/>
</dbReference>
<dbReference type="InterPro" id="IPR001258">
    <property type="entry name" value="NHL_repeat"/>
</dbReference>
<feature type="region of interest" description="Disordered" evidence="3">
    <location>
        <begin position="313"/>
        <end position="335"/>
    </location>
</feature>
<keyword evidence="6" id="KW-1185">Reference proteome</keyword>
<evidence type="ECO:0000256" key="2">
    <source>
        <dbReference type="PROSITE-ProRule" id="PRU00504"/>
    </source>
</evidence>
<dbReference type="PANTHER" id="PTHR46388">
    <property type="entry name" value="NHL REPEAT-CONTAINING PROTEIN 2"/>
    <property type="match status" value="1"/>
</dbReference>
<evidence type="ECO:0000313" key="5">
    <source>
        <dbReference type="EMBL" id="KAJ7336517.1"/>
    </source>
</evidence>
<evidence type="ECO:0000313" key="6">
    <source>
        <dbReference type="Proteomes" id="UP001163046"/>
    </source>
</evidence>
<keyword evidence="1" id="KW-0677">Repeat</keyword>
<protein>
    <submittedName>
        <fullName evidence="5">NHL repeat-containing protein 2</fullName>
    </submittedName>
</protein>
<gene>
    <name evidence="5" type="primary">NHLRC2</name>
    <name evidence="5" type="ORF">OS493_011727</name>
</gene>
<dbReference type="InterPro" id="IPR013766">
    <property type="entry name" value="Thioredoxin_domain"/>
</dbReference>
<evidence type="ECO:0000256" key="1">
    <source>
        <dbReference type="ARBA" id="ARBA00022737"/>
    </source>
</evidence>
<dbReference type="PROSITE" id="PS51352">
    <property type="entry name" value="THIOREDOXIN_2"/>
    <property type="match status" value="1"/>
</dbReference>
<dbReference type="Pfam" id="PF13905">
    <property type="entry name" value="Thioredoxin_8"/>
    <property type="match status" value="1"/>
</dbReference>
<reference evidence="5" key="1">
    <citation type="submission" date="2023-01" db="EMBL/GenBank/DDBJ databases">
        <title>Genome assembly of the deep-sea coral Lophelia pertusa.</title>
        <authorList>
            <person name="Herrera S."/>
            <person name="Cordes E."/>
        </authorList>
    </citation>
    <scope>NUCLEOTIDE SEQUENCE</scope>
    <source>
        <strain evidence="5">USNM1676648</strain>
        <tissue evidence="5">Polyp</tissue>
    </source>
</reference>
<accession>A0A9X0CH20</accession>
<dbReference type="SUPFAM" id="SSF52833">
    <property type="entry name" value="Thioredoxin-like"/>
    <property type="match status" value="1"/>
</dbReference>
<organism evidence="5 6">
    <name type="scientific">Desmophyllum pertusum</name>
    <dbReference type="NCBI Taxonomy" id="174260"/>
    <lineage>
        <taxon>Eukaryota</taxon>
        <taxon>Metazoa</taxon>
        <taxon>Cnidaria</taxon>
        <taxon>Anthozoa</taxon>
        <taxon>Hexacorallia</taxon>
        <taxon>Scleractinia</taxon>
        <taxon>Caryophylliina</taxon>
        <taxon>Caryophylliidae</taxon>
        <taxon>Desmophyllum</taxon>
    </lineage>
</organism>
<dbReference type="InterPro" id="IPR036249">
    <property type="entry name" value="Thioredoxin-like_sf"/>
</dbReference>
<dbReference type="CDD" id="cd14951">
    <property type="entry name" value="NHL-2_like"/>
    <property type="match status" value="1"/>
</dbReference>
<dbReference type="Gene3D" id="3.40.30.10">
    <property type="entry name" value="Glutaredoxin"/>
    <property type="match status" value="1"/>
</dbReference>
<dbReference type="InterPro" id="IPR012336">
    <property type="entry name" value="Thioredoxin-like_fold"/>
</dbReference>
<proteinExistence type="predicted"/>
<feature type="domain" description="Thioredoxin" evidence="4">
    <location>
        <begin position="41"/>
        <end position="189"/>
    </location>
</feature>
<dbReference type="Pfam" id="PF01436">
    <property type="entry name" value="NHL"/>
    <property type="match status" value="1"/>
</dbReference>
<dbReference type="Gene3D" id="2.120.10.30">
    <property type="entry name" value="TolB, C-terminal domain"/>
    <property type="match status" value="3"/>
</dbReference>
<dbReference type="InterPro" id="IPR045302">
    <property type="entry name" value="NHL2_NHL_rpt_dom"/>
</dbReference>
<dbReference type="FunFam" id="2.120.10.30:FF:000063">
    <property type="entry name" value="NHL repeat containing 2"/>
    <property type="match status" value="1"/>
</dbReference>
<dbReference type="AlphaFoldDB" id="A0A9X0CH20"/>
<evidence type="ECO:0000259" key="4">
    <source>
        <dbReference type="PROSITE" id="PS51352"/>
    </source>
</evidence>
<name>A0A9X0CH20_9CNID</name>
<dbReference type="PROSITE" id="PS51125">
    <property type="entry name" value="NHL"/>
    <property type="match status" value="1"/>
</dbReference>
<dbReference type="PANTHER" id="PTHR46388:SF2">
    <property type="entry name" value="NHL REPEAT-CONTAINING PROTEIN 2"/>
    <property type="match status" value="1"/>
</dbReference>
<evidence type="ECO:0000256" key="3">
    <source>
        <dbReference type="SAM" id="MobiDB-lite"/>
    </source>
</evidence>
<feature type="repeat" description="NHL" evidence="2">
    <location>
        <begin position="475"/>
        <end position="506"/>
    </location>
</feature>
<sequence length="734" mass="80666">MVLTEGWFIKRAEELIAALKSASSDEEKHEAISTYIQWMESKDSTNIPEFDSNLEWLNCTSPLSFKDQLRGKLCVLDFFTYCCINCMHILPDLEALEHLYSEKDGLVILGVHSAKFENEKSSTNILSAVLRYDIRHPVVNDSEAKLWHTLSVQCWPTLVVVSPEGNILLSLVGEGHRDTLLQFVGSALKFYKQKGKVKEHSIGVSLAKDTLPLTSLSFPGKISTDKGGERFVVADTGHHRILLISKEGIILNAIGGGEKYEAGFVDGSFQEARFHSPQGVALEKEVIFVADTENHAIRQINLEKGTVITVAGNGKQGSDKEGGNIGTSQSISSPWDVTVGPPPGPQSAEDASVKDVLYIAMAGTHQIWALYLKDSAWFKGGSQVQGTCLRFAGSGAEENRNNSYPHKASFAQPSGISLAMEKPFRYLFVADSESSSVRTVDVASGGTKALVGADRDPTNLFAFGDQDGKGIDVKLQHPLGVAWNPHSQKLYVTDSYNHKIKVIDPSKKTCETFLGTGKPGLSSDEGNIQFDEPGGLCVSPDGQFLYVADTNNHAIRVIDLNTKSVSQLNIVELSQISMDRADGQSNQKRAVAKRLTSKRTPVTCKEPVHVTSGSYLEVRLNISLPSGCYLTKGVASDWQVVIFERQEDKEVLQEQFKLEPPSGVFTEDSLGAVCKIRMPDENWEPQTISRIEAVIYFCEPSGTCRMEELVYEVPLLKTDREGESSLQINHECKL</sequence>